<dbReference type="KEGG" id="spue:AB5L97_04260"/>
<dbReference type="RefSeq" id="WP_369046595.1">
    <property type="nucleotide sequence ID" value="NZ_CP163302.1"/>
</dbReference>
<reference evidence="2" key="1">
    <citation type="submission" date="2024-07" db="EMBL/GenBank/DDBJ databases">
        <authorList>
            <person name="fu j."/>
        </authorList>
    </citation>
    <scope>NUCLEOTIDE SEQUENCE</scope>
    <source>
        <strain evidence="2">P10A9</strain>
    </source>
</reference>
<accession>A0AB39L4Y6</accession>
<feature type="region of interest" description="Disordered" evidence="1">
    <location>
        <begin position="1"/>
        <end position="25"/>
    </location>
</feature>
<evidence type="ECO:0000256" key="1">
    <source>
        <dbReference type="SAM" id="MobiDB-lite"/>
    </source>
</evidence>
<sequence>MSTAAVANPASGDVRTRPGAGHTGRPHLSLLEEACIDCGHALAPLEDAVCASCADLAAHSWCRDCGAVLADGDLEAGACADCTA</sequence>
<dbReference type="EMBL" id="CP163302">
    <property type="protein sequence ID" value="XDP46238.1"/>
    <property type="molecule type" value="Genomic_DNA"/>
</dbReference>
<protein>
    <recommendedName>
        <fullName evidence="3">Double zinc ribbon protein</fullName>
    </recommendedName>
</protein>
<organism evidence="2">
    <name type="scientific">Sinomonas puerhi</name>
    <dbReference type="NCBI Taxonomy" id="3238584"/>
    <lineage>
        <taxon>Bacteria</taxon>
        <taxon>Bacillati</taxon>
        <taxon>Actinomycetota</taxon>
        <taxon>Actinomycetes</taxon>
        <taxon>Micrococcales</taxon>
        <taxon>Micrococcaceae</taxon>
        <taxon>Sinomonas</taxon>
    </lineage>
</organism>
<evidence type="ECO:0000313" key="2">
    <source>
        <dbReference type="EMBL" id="XDP46238.1"/>
    </source>
</evidence>
<evidence type="ECO:0008006" key="3">
    <source>
        <dbReference type="Google" id="ProtNLM"/>
    </source>
</evidence>
<dbReference type="AlphaFoldDB" id="A0AB39L4Y6"/>
<proteinExistence type="predicted"/>
<gene>
    <name evidence="2" type="ORF">AB5L97_04260</name>
</gene>
<name>A0AB39L4Y6_9MICC</name>